<dbReference type="Proteomes" id="UP000289792">
    <property type="component" value="Unassembled WGS sequence"/>
</dbReference>
<dbReference type="InterPro" id="IPR047679">
    <property type="entry name" value="BREX_BrxC"/>
</dbReference>
<protein>
    <submittedName>
        <fullName evidence="1">BREX system P-loop protein BrxC</fullName>
    </submittedName>
</protein>
<name>A0A4Q0XGH4_9FLAO</name>
<proteinExistence type="predicted"/>
<dbReference type="NCBIfam" id="NF033441">
    <property type="entry name" value="BREX_BrxC"/>
    <property type="match status" value="1"/>
</dbReference>
<dbReference type="RefSeq" id="WP_129016554.1">
    <property type="nucleotide sequence ID" value="NZ_SDDZ01000003.1"/>
</dbReference>
<gene>
    <name evidence="1" type="primary">brxC</name>
    <name evidence="1" type="ORF">ESZ48_06605</name>
</gene>
<reference evidence="1 2" key="1">
    <citation type="submission" date="2019-01" db="EMBL/GenBank/DDBJ databases">
        <title>Genome sequence of the Antarctic species Gelidibacter gilvus ACAM 158(T).</title>
        <authorList>
            <person name="Bowman J.P."/>
        </authorList>
    </citation>
    <scope>NUCLEOTIDE SEQUENCE [LARGE SCALE GENOMIC DNA]</scope>
    <source>
        <strain evidence="1 2">IC158</strain>
    </source>
</reference>
<organism evidence="1 2">
    <name type="scientific">Gelidibacter gilvus</name>
    <dbReference type="NCBI Taxonomy" id="59602"/>
    <lineage>
        <taxon>Bacteria</taxon>
        <taxon>Pseudomonadati</taxon>
        <taxon>Bacteroidota</taxon>
        <taxon>Flavobacteriia</taxon>
        <taxon>Flavobacteriales</taxon>
        <taxon>Flavobacteriaceae</taxon>
        <taxon>Gelidibacter</taxon>
    </lineage>
</organism>
<sequence length="1202" mass="138102">MTFIKDILELDLKEDIKNVIDLQDQSENAIQSEIESYIVTDGIGQHLSSFINLYTSNIKETGVWLSGFYGSGKSYFGKMLGYLIDNPKINGTDAIDRFLPRLNGVENQSLIENDIRKLSSVQSKVIFLDVAKQNTDNGLSFTLFSNFLKRLGFRDDLYGYMEYELFIDGKYDLLKEKSIELFGKEWDEIKKSNREIAKAMRRFYASLDYTDAEYEDTKNTYEESIKAFSSSKFKDELEKYLVLNPEETLVFVFDEASEAINQKKFNLLDLEGLSESLSSISNKVWTIAIAQEKLDDVISNSNISRANLNKVTDRFKSKIHLDSTEVDVIIRNRLLKKSPKAHSDLIAYFSENDGLVSNATNLKSNFPTQTKSAEQFATYYPFHNYQFELLQKFLFSSNALVANQIAARGMIITTFDILRRDLKDQTLYNFTTAQDLCKEAQTSPPADLMNKYQNSKKIIQNKELAIDGEELLKCLHFINESELVFPTVENITKTYISDITKYYEIKPIIEEALNLLVESKILLVSNNNYKITSNLEGKLLEEMNDFDVALFIKKRELVTYLKKLNLFRQVNVINEDSVAYNFNILTDLDDEIISSSNKNLKLTAYSLFNINEERQDFVEGIKLDTQYSKDTITLVPDNSNFKTIDKLIGEVRRYALMEEKYGSDPDTNTKQIIREFIIIKEEKEKDLITLIEAAYANGSLIYLFDENLLNKDSFKGSVNEVQRKLIKNVYTKRLTSQLSEAVGSKLINESSDDKLHRYFSGDEFKFFDSNGNFTGDHLKVVEELTAKMDNRYIDGKSLEDELSIAPWGYSYGTLSTTLAALFRAGRLVVKFNDTEYFSYRDKPSHEVFNNATKFRSARFKSITKTLTADQKNQLVQALLDLNFEKHTENKISWTSSDFDLANAITQLAEHFISSINTLSNTIPDFDKLFGQTKRQKDVLQNYTSKTTEGNYIEKTEDFLDNKTEYSNAIMSIVATEKFIKKNLDKIKGYSRFVVQVNDELKKAALSDNEIITAQTTLFNEAYKNDVVGKFTEVQNAAQAIKDEYFRLMSSYSEKMTTTYQDLKNNASKALKDLNDNYPKDLNKESERKLNEIIHYATSRIVKEIKLQYHIECQNCLFSLSEILNYIALAPTKEMELQILENSFIKTAPIPEDPKKPKQPKKLQLTITKRVMTTSEYKGLLASQLQAMAGMDNEDEIELTINN</sequence>
<evidence type="ECO:0000313" key="1">
    <source>
        <dbReference type="EMBL" id="RXJ50435.1"/>
    </source>
</evidence>
<dbReference type="EMBL" id="SDDZ01000003">
    <property type="protein sequence ID" value="RXJ50435.1"/>
    <property type="molecule type" value="Genomic_DNA"/>
</dbReference>
<dbReference type="OrthoDB" id="3201900at2"/>
<evidence type="ECO:0000313" key="2">
    <source>
        <dbReference type="Proteomes" id="UP000289792"/>
    </source>
</evidence>
<keyword evidence="2" id="KW-1185">Reference proteome</keyword>
<accession>A0A4Q0XGH4</accession>
<dbReference type="AlphaFoldDB" id="A0A4Q0XGH4"/>
<comment type="caution">
    <text evidence="1">The sequence shown here is derived from an EMBL/GenBank/DDBJ whole genome shotgun (WGS) entry which is preliminary data.</text>
</comment>